<accession>A0A512JRF4</accession>
<reference evidence="2 3" key="1">
    <citation type="submission" date="2019-07" db="EMBL/GenBank/DDBJ databases">
        <title>Whole genome shotgun sequence of Methylobacterium gnaphalii NBRC 107716.</title>
        <authorList>
            <person name="Hosoyama A."/>
            <person name="Uohara A."/>
            <person name="Ohji S."/>
            <person name="Ichikawa N."/>
        </authorList>
    </citation>
    <scope>NUCLEOTIDE SEQUENCE [LARGE SCALE GENOMIC DNA]</scope>
    <source>
        <strain evidence="2 3">NBRC 107716</strain>
    </source>
</reference>
<dbReference type="EMBL" id="BJZV01000045">
    <property type="protein sequence ID" value="GEP12521.1"/>
    <property type="molecule type" value="Genomic_DNA"/>
</dbReference>
<evidence type="ECO:0000256" key="1">
    <source>
        <dbReference type="SAM" id="MobiDB-lite"/>
    </source>
</evidence>
<sequence length="79" mass="8358">MGEAFGERPGHAWLNGTGDAGYHTSERIDQLLAIWPIYSEIDERYVTPALVVSAEKNGLSNGPNGTSEGAPNTAEDAPS</sequence>
<name>A0A512JRF4_9HYPH</name>
<gene>
    <name evidence="2" type="ORF">MGN01_43660</name>
</gene>
<feature type="compositionally biased region" description="Polar residues" evidence="1">
    <location>
        <begin position="58"/>
        <end position="70"/>
    </location>
</feature>
<protein>
    <submittedName>
        <fullName evidence="2">Uncharacterized protein</fullName>
    </submittedName>
</protein>
<evidence type="ECO:0000313" key="2">
    <source>
        <dbReference type="EMBL" id="GEP12521.1"/>
    </source>
</evidence>
<dbReference type="AlphaFoldDB" id="A0A512JRF4"/>
<evidence type="ECO:0000313" key="3">
    <source>
        <dbReference type="Proteomes" id="UP000321750"/>
    </source>
</evidence>
<feature type="region of interest" description="Disordered" evidence="1">
    <location>
        <begin position="55"/>
        <end position="79"/>
    </location>
</feature>
<comment type="caution">
    <text evidence="2">The sequence shown here is derived from an EMBL/GenBank/DDBJ whole genome shotgun (WGS) entry which is preliminary data.</text>
</comment>
<organism evidence="2 3">
    <name type="scientific">Methylobacterium gnaphalii</name>
    <dbReference type="NCBI Taxonomy" id="1010610"/>
    <lineage>
        <taxon>Bacteria</taxon>
        <taxon>Pseudomonadati</taxon>
        <taxon>Pseudomonadota</taxon>
        <taxon>Alphaproteobacteria</taxon>
        <taxon>Hyphomicrobiales</taxon>
        <taxon>Methylobacteriaceae</taxon>
        <taxon>Methylobacterium</taxon>
    </lineage>
</organism>
<proteinExistence type="predicted"/>
<keyword evidence="3" id="KW-1185">Reference proteome</keyword>
<dbReference type="Proteomes" id="UP000321750">
    <property type="component" value="Unassembled WGS sequence"/>
</dbReference>